<organism evidence="1 2">
    <name type="scientific">Muricoccus pecuniae</name>
    <dbReference type="NCBI Taxonomy" id="693023"/>
    <lineage>
        <taxon>Bacteria</taxon>
        <taxon>Pseudomonadati</taxon>
        <taxon>Pseudomonadota</taxon>
        <taxon>Alphaproteobacteria</taxon>
        <taxon>Acetobacterales</taxon>
        <taxon>Roseomonadaceae</taxon>
        <taxon>Muricoccus</taxon>
    </lineage>
</organism>
<name>A0A840XWV8_9PROT</name>
<dbReference type="EMBL" id="JACIJD010000003">
    <property type="protein sequence ID" value="MBB5692985.1"/>
    <property type="molecule type" value="Genomic_DNA"/>
</dbReference>
<evidence type="ECO:0000313" key="1">
    <source>
        <dbReference type="EMBL" id="MBB5692985.1"/>
    </source>
</evidence>
<keyword evidence="1" id="KW-0326">Glycosidase</keyword>
<protein>
    <submittedName>
        <fullName evidence="1">Mannan endo-1,4-beta-mannosidase</fullName>
        <ecNumber evidence="1">3.2.1.78</ecNumber>
    </submittedName>
</protein>
<accession>A0A840XWV8</accession>
<gene>
    <name evidence="1" type="ORF">FHS87_001004</name>
</gene>
<dbReference type="InterPro" id="IPR017853">
    <property type="entry name" value="GH"/>
</dbReference>
<sequence length="474" mass="53588">MRDTELSTDLPWITRAPGAPYFTTETGEPWTPIGQNDAITWPELEGLFRRRDLPAVEAHLRHLRDHGVTCLRLMLEYAHTEHRYFERPAGRYVPSMIALWDDLFALCQRTGMRILLTPLDTFFTWVRWAKHPYNRANGGPCADRSQLMVCRETRELVKARLAFATERWGASGVIFAWDLWNEMHPAQGDNRPDAFPDYIDDVSPFLRELETRLHGRPHLQCVSVFGPELIWKPWIVDPIFRHPSLDFANSHFYEEGTIDHPQDTVAPAVSAGRLTREALAEITDLRPFFDSEHGPIHTFKDKHRNLPEAFDDEYFRHIQWAHLASGGAGGGMRWPNRRPHVLTPGMRAAQRALAGFLPLVEWPRFHRRNLNDEIAVRSAGLRAFGCGDEARAVVWLLREELAEPVAGLRRVREGGETRAALTVPGLGAGAYRVTGWDTRAGREVLKLDATAGDSGLALDLTFPGPDIALAISPG</sequence>
<reference evidence="1 2" key="1">
    <citation type="submission" date="2020-08" db="EMBL/GenBank/DDBJ databases">
        <title>Genomic Encyclopedia of Type Strains, Phase IV (KMG-IV): sequencing the most valuable type-strain genomes for metagenomic binning, comparative biology and taxonomic classification.</title>
        <authorList>
            <person name="Goeker M."/>
        </authorList>
    </citation>
    <scope>NUCLEOTIDE SEQUENCE [LARGE SCALE GENOMIC DNA]</scope>
    <source>
        <strain evidence="1 2">DSM 25622</strain>
    </source>
</reference>
<dbReference type="GO" id="GO:0016985">
    <property type="term" value="F:mannan endo-1,4-beta-mannosidase activity"/>
    <property type="evidence" value="ECO:0007669"/>
    <property type="project" value="UniProtKB-EC"/>
</dbReference>
<evidence type="ECO:0000313" key="2">
    <source>
        <dbReference type="Proteomes" id="UP000580654"/>
    </source>
</evidence>
<dbReference type="EC" id="3.2.1.78" evidence="1"/>
<keyword evidence="1" id="KW-0378">Hydrolase</keyword>
<dbReference type="Proteomes" id="UP000580654">
    <property type="component" value="Unassembled WGS sequence"/>
</dbReference>
<dbReference type="Gene3D" id="3.20.20.80">
    <property type="entry name" value="Glycosidases"/>
    <property type="match status" value="1"/>
</dbReference>
<dbReference type="SUPFAM" id="SSF51445">
    <property type="entry name" value="(Trans)glycosidases"/>
    <property type="match status" value="1"/>
</dbReference>
<keyword evidence="2" id="KW-1185">Reference proteome</keyword>
<proteinExistence type="predicted"/>
<dbReference type="AlphaFoldDB" id="A0A840XWV8"/>
<comment type="caution">
    <text evidence="1">The sequence shown here is derived from an EMBL/GenBank/DDBJ whole genome shotgun (WGS) entry which is preliminary data.</text>
</comment>